<protein>
    <recommendedName>
        <fullName evidence="4">PDGLE domain-containing protein</fullName>
    </recommendedName>
</protein>
<proteinExistence type="predicted"/>
<keyword evidence="1" id="KW-1133">Transmembrane helix</keyword>
<reference evidence="3" key="1">
    <citation type="journal article" date="2019" name="Int. J. Syst. Evol. Microbiol.">
        <title>The Global Catalogue of Microorganisms (GCM) 10K type strain sequencing project: providing services to taxonomists for standard genome sequencing and annotation.</title>
        <authorList>
            <consortium name="The Broad Institute Genomics Platform"/>
            <consortium name="The Broad Institute Genome Sequencing Center for Infectious Disease"/>
            <person name="Wu L."/>
            <person name="Ma J."/>
        </authorList>
    </citation>
    <scope>NUCLEOTIDE SEQUENCE [LARGE SCALE GENOMIC DNA]</scope>
    <source>
        <strain evidence="3">KACC 14249</strain>
    </source>
</reference>
<evidence type="ECO:0000256" key="1">
    <source>
        <dbReference type="SAM" id="Phobius"/>
    </source>
</evidence>
<sequence length="101" mass="11087">MLLRRRPALLLFVSLVVLLFGVWLLLAESPLLRPWEHLSDADLESYRKVLPETCGLVCTLDSTDRQTLMGAALTALGVVGLGFSGWAAVSKRRHITTPKAS</sequence>
<accession>A0ABW1JF71</accession>
<comment type="caution">
    <text evidence="2">The sequence shown here is derived from an EMBL/GenBank/DDBJ whole genome shotgun (WGS) entry which is preliminary data.</text>
</comment>
<dbReference type="RefSeq" id="WP_345716263.1">
    <property type="nucleotide sequence ID" value="NZ_BAABFP010000004.1"/>
</dbReference>
<evidence type="ECO:0000313" key="2">
    <source>
        <dbReference type="EMBL" id="MFC6007464.1"/>
    </source>
</evidence>
<gene>
    <name evidence="2" type="ORF">ACFQDO_10020</name>
</gene>
<evidence type="ECO:0008006" key="4">
    <source>
        <dbReference type="Google" id="ProtNLM"/>
    </source>
</evidence>
<keyword evidence="3" id="KW-1185">Reference proteome</keyword>
<keyword evidence="1" id="KW-0472">Membrane</keyword>
<dbReference type="Proteomes" id="UP001596189">
    <property type="component" value="Unassembled WGS sequence"/>
</dbReference>
<keyword evidence="1" id="KW-0812">Transmembrane</keyword>
<name>A0ABW1JF71_9ACTN</name>
<organism evidence="2 3">
    <name type="scientific">Angustibacter luteus</name>
    <dbReference type="NCBI Taxonomy" id="658456"/>
    <lineage>
        <taxon>Bacteria</taxon>
        <taxon>Bacillati</taxon>
        <taxon>Actinomycetota</taxon>
        <taxon>Actinomycetes</taxon>
        <taxon>Kineosporiales</taxon>
        <taxon>Kineosporiaceae</taxon>
    </lineage>
</organism>
<feature type="transmembrane region" description="Helical" evidence="1">
    <location>
        <begin position="68"/>
        <end position="89"/>
    </location>
</feature>
<dbReference type="EMBL" id="JBHSRD010000003">
    <property type="protein sequence ID" value="MFC6007464.1"/>
    <property type="molecule type" value="Genomic_DNA"/>
</dbReference>
<evidence type="ECO:0000313" key="3">
    <source>
        <dbReference type="Proteomes" id="UP001596189"/>
    </source>
</evidence>